<dbReference type="PANTHER" id="PTHR30193">
    <property type="entry name" value="ABC TRANSPORTER PERMEASE PROTEIN"/>
    <property type="match status" value="1"/>
</dbReference>
<dbReference type="Proteomes" id="UP000502248">
    <property type="component" value="Chromosome"/>
</dbReference>
<sequence length="296" mass="33922">MRNNEVIHYHFMLLPTIALLAVFSIYPTLGSVMAFKYFDPVAGIWGSPWAGLDHFKMLFQIPEFKQITINTITISLIKIILNVSCALAFALLLNEIRKKWFKKSVQTIVYLPFFLSWVIMAGIFKDFFSVDGLINGALQRLTGGEPVMFFTSQFWFMIIIYLTDVWKGFGFNAIVFLAALTSINPNLYEAAEVDGASRWNKLIHITLPSIKPTIVLILILSLQGILSGGFDQIFNLYNPLVYPVADIYDTYIYRMGFQNNQYEFATAVGLFRSAVAFLFIWVSHWLAEKYGDYRLF</sequence>
<evidence type="ECO:0000256" key="3">
    <source>
        <dbReference type="ARBA" id="ARBA00022475"/>
    </source>
</evidence>
<keyword evidence="3" id="KW-1003">Cell membrane</keyword>
<evidence type="ECO:0000256" key="6">
    <source>
        <dbReference type="ARBA" id="ARBA00023136"/>
    </source>
</evidence>
<dbReference type="Pfam" id="PF00528">
    <property type="entry name" value="BPD_transp_1"/>
    <property type="match status" value="1"/>
</dbReference>
<evidence type="ECO:0000259" key="8">
    <source>
        <dbReference type="PROSITE" id="PS50928"/>
    </source>
</evidence>
<protein>
    <submittedName>
        <fullName evidence="9">Sugar ABC transporter permease</fullName>
    </submittedName>
</protein>
<evidence type="ECO:0000313" key="10">
    <source>
        <dbReference type="Proteomes" id="UP000502248"/>
    </source>
</evidence>
<keyword evidence="5 7" id="KW-1133">Transmembrane helix</keyword>
<comment type="similarity">
    <text evidence="7">Belongs to the binding-protein-dependent transport system permease family.</text>
</comment>
<dbReference type="SUPFAM" id="SSF161098">
    <property type="entry name" value="MetI-like"/>
    <property type="match status" value="1"/>
</dbReference>
<evidence type="ECO:0000313" key="9">
    <source>
        <dbReference type="EMBL" id="QJD88356.1"/>
    </source>
</evidence>
<feature type="transmembrane region" description="Helical" evidence="7">
    <location>
        <begin position="208"/>
        <end position="226"/>
    </location>
</feature>
<feature type="transmembrane region" description="Helical" evidence="7">
    <location>
        <begin position="67"/>
        <end position="93"/>
    </location>
</feature>
<name>A0A7Z2ZQB2_9BACL</name>
<dbReference type="CDD" id="cd06261">
    <property type="entry name" value="TM_PBP2"/>
    <property type="match status" value="1"/>
</dbReference>
<keyword evidence="10" id="KW-1185">Reference proteome</keyword>
<feature type="transmembrane region" description="Helical" evidence="7">
    <location>
        <begin position="264"/>
        <end position="287"/>
    </location>
</feature>
<keyword evidence="6 7" id="KW-0472">Membrane</keyword>
<feature type="transmembrane region" description="Helical" evidence="7">
    <location>
        <begin position="105"/>
        <end position="124"/>
    </location>
</feature>
<accession>A0A7Z2ZQB2</accession>
<evidence type="ECO:0000256" key="2">
    <source>
        <dbReference type="ARBA" id="ARBA00022448"/>
    </source>
</evidence>
<evidence type="ECO:0000256" key="7">
    <source>
        <dbReference type="RuleBase" id="RU363032"/>
    </source>
</evidence>
<keyword evidence="4 7" id="KW-0812">Transmembrane</keyword>
<reference evidence="9 10" key="1">
    <citation type="submission" date="2020-04" db="EMBL/GenBank/DDBJ databases">
        <title>Genome sequencing of novel species.</title>
        <authorList>
            <person name="Heo J."/>
            <person name="Kim S.-J."/>
            <person name="Kim J.-S."/>
            <person name="Hong S.-B."/>
            <person name="Kwon S.-W."/>
        </authorList>
    </citation>
    <scope>NUCLEOTIDE SEQUENCE [LARGE SCALE GENOMIC DNA]</scope>
    <source>
        <strain evidence="9 10">MFER-1</strain>
    </source>
</reference>
<keyword evidence="2 7" id="KW-0813">Transport</keyword>
<dbReference type="InterPro" id="IPR000515">
    <property type="entry name" value="MetI-like"/>
</dbReference>
<gene>
    <name evidence="9" type="ORF">HH215_26195</name>
</gene>
<dbReference type="GO" id="GO:0055085">
    <property type="term" value="P:transmembrane transport"/>
    <property type="evidence" value="ECO:0007669"/>
    <property type="project" value="InterPro"/>
</dbReference>
<dbReference type="GO" id="GO:0005886">
    <property type="term" value="C:plasma membrane"/>
    <property type="evidence" value="ECO:0007669"/>
    <property type="project" value="UniProtKB-SubCell"/>
</dbReference>
<dbReference type="InterPro" id="IPR051393">
    <property type="entry name" value="ABC_transporter_permease"/>
</dbReference>
<feature type="domain" description="ABC transmembrane type-1" evidence="8">
    <location>
        <begin position="68"/>
        <end position="283"/>
    </location>
</feature>
<evidence type="ECO:0000256" key="5">
    <source>
        <dbReference type="ARBA" id="ARBA00022989"/>
    </source>
</evidence>
<evidence type="ECO:0000256" key="4">
    <source>
        <dbReference type="ARBA" id="ARBA00022692"/>
    </source>
</evidence>
<proteinExistence type="inferred from homology"/>
<dbReference type="PROSITE" id="PS50928">
    <property type="entry name" value="ABC_TM1"/>
    <property type="match status" value="1"/>
</dbReference>
<feature type="transmembrane region" description="Helical" evidence="7">
    <location>
        <begin position="7"/>
        <end position="26"/>
    </location>
</feature>
<dbReference type="KEGG" id="cheb:HH215_26195"/>
<organism evidence="9 10">
    <name type="scientific">Cohnella herbarum</name>
    <dbReference type="NCBI Taxonomy" id="2728023"/>
    <lineage>
        <taxon>Bacteria</taxon>
        <taxon>Bacillati</taxon>
        <taxon>Bacillota</taxon>
        <taxon>Bacilli</taxon>
        <taxon>Bacillales</taxon>
        <taxon>Paenibacillaceae</taxon>
        <taxon>Cohnella</taxon>
    </lineage>
</organism>
<dbReference type="AlphaFoldDB" id="A0A7Z2ZQB2"/>
<dbReference type="Gene3D" id="1.10.3720.10">
    <property type="entry name" value="MetI-like"/>
    <property type="match status" value="1"/>
</dbReference>
<dbReference type="InterPro" id="IPR035906">
    <property type="entry name" value="MetI-like_sf"/>
</dbReference>
<comment type="subcellular location">
    <subcellularLocation>
        <location evidence="1 7">Cell membrane</location>
        <topology evidence="1 7">Multi-pass membrane protein</topology>
    </subcellularLocation>
</comment>
<evidence type="ECO:0000256" key="1">
    <source>
        <dbReference type="ARBA" id="ARBA00004651"/>
    </source>
</evidence>
<dbReference type="PANTHER" id="PTHR30193:SF44">
    <property type="entry name" value="LACTOSE TRANSPORT SYSTEM PERMEASE PROTEIN LACF"/>
    <property type="match status" value="1"/>
</dbReference>
<dbReference type="EMBL" id="CP051680">
    <property type="protein sequence ID" value="QJD88356.1"/>
    <property type="molecule type" value="Genomic_DNA"/>
</dbReference>